<dbReference type="EMBL" id="JAQQCF010000004">
    <property type="protein sequence ID" value="MFM0636394.1"/>
    <property type="molecule type" value="Genomic_DNA"/>
</dbReference>
<dbReference type="InterPro" id="IPR041883">
    <property type="entry name" value="PilM_N-ter"/>
</dbReference>
<reference evidence="1 2" key="1">
    <citation type="journal article" date="2024" name="Chem. Sci.">
        <title>Discovery of megapolipeptins by genome mining of a Burkholderiales bacteria collection.</title>
        <authorList>
            <person name="Paulo B.S."/>
            <person name="Recchia M.J.J."/>
            <person name="Lee S."/>
            <person name="Fergusson C.H."/>
            <person name="Romanowski S.B."/>
            <person name="Hernandez A."/>
            <person name="Krull N."/>
            <person name="Liu D.Y."/>
            <person name="Cavanagh H."/>
            <person name="Bos A."/>
            <person name="Gray C.A."/>
            <person name="Murphy B.T."/>
            <person name="Linington R.G."/>
            <person name="Eustaquio A.S."/>
        </authorList>
    </citation>
    <scope>NUCLEOTIDE SEQUENCE [LARGE SCALE GENOMIC DNA]</scope>
    <source>
        <strain evidence="1 2">RL17-338-BIC-A</strain>
    </source>
</reference>
<comment type="caution">
    <text evidence="1">The sequence shown here is derived from an EMBL/GenBank/DDBJ whole genome shotgun (WGS) entry which is preliminary data.</text>
</comment>
<name>A0ABW9DP05_9BURK</name>
<keyword evidence="2" id="KW-1185">Reference proteome</keyword>
<dbReference type="InterPro" id="IPR009987">
    <property type="entry name" value="IM_PilM"/>
</dbReference>
<protein>
    <submittedName>
        <fullName evidence="1">Pilus assembly protein PilM</fullName>
    </submittedName>
</protein>
<proteinExistence type="predicted"/>
<dbReference type="Pfam" id="PF07419">
    <property type="entry name" value="PilM"/>
    <property type="match status" value="1"/>
</dbReference>
<dbReference type="RefSeq" id="WP_408224228.1">
    <property type="nucleotide sequence ID" value="NZ_JAQQCF010000004.1"/>
</dbReference>
<sequence>MTALWMVFAIACITGVYALVDANYMQATPTMVNVTTAQSMSAYRQALVAYALANPTFVGAVSAAALQPYLSAGTTSGSWLNYVVPNTSSAGSLVVVYTTSASAAAALTGIEQLSGGSALAGVALNGTVLSPGNPAVPLPTAIAAVVPNGTPVWMAQAYQP</sequence>
<evidence type="ECO:0000313" key="1">
    <source>
        <dbReference type="EMBL" id="MFM0636394.1"/>
    </source>
</evidence>
<organism evidence="1 2">
    <name type="scientific">Paraburkholderia metrosideri</name>
    <dbReference type="NCBI Taxonomy" id="580937"/>
    <lineage>
        <taxon>Bacteria</taxon>
        <taxon>Pseudomonadati</taxon>
        <taxon>Pseudomonadota</taxon>
        <taxon>Betaproteobacteria</taxon>
        <taxon>Burkholderiales</taxon>
        <taxon>Burkholderiaceae</taxon>
        <taxon>Paraburkholderia</taxon>
    </lineage>
</organism>
<dbReference type="Gene3D" id="3.30.1300.90">
    <property type="entry name" value="PilM protein, N-terminal domain"/>
    <property type="match status" value="1"/>
</dbReference>
<dbReference type="Proteomes" id="UP001629432">
    <property type="component" value="Unassembled WGS sequence"/>
</dbReference>
<evidence type="ECO:0000313" key="2">
    <source>
        <dbReference type="Proteomes" id="UP001629432"/>
    </source>
</evidence>
<accession>A0ABW9DP05</accession>
<gene>
    <name evidence="1" type="ORF">PQQ63_06780</name>
</gene>